<evidence type="ECO:0000313" key="2">
    <source>
        <dbReference type="Proteomes" id="UP001524587"/>
    </source>
</evidence>
<dbReference type="EMBL" id="JAMSKV010000003">
    <property type="protein sequence ID" value="MCQ8277858.1"/>
    <property type="molecule type" value="Genomic_DNA"/>
</dbReference>
<gene>
    <name evidence="1" type="ORF">NFI95_05295</name>
</gene>
<dbReference type="Proteomes" id="UP001524587">
    <property type="component" value="Unassembled WGS sequence"/>
</dbReference>
<name>A0ABT1W4Q3_9PROT</name>
<protein>
    <recommendedName>
        <fullName evidence="3">Peptidase C39-like domain-containing protein</fullName>
    </recommendedName>
</protein>
<proteinExistence type="predicted"/>
<dbReference type="Gene3D" id="3.90.70.10">
    <property type="entry name" value="Cysteine proteinases"/>
    <property type="match status" value="1"/>
</dbReference>
<keyword evidence="2" id="KW-1185">Reference proteome</keyword>
<reference evidence="1 2" key="1">
    <citation type="submission" date="2022-06" db="EMBL/GenBank/DDBJ databases">
        <title>Endosaccharibacter gen. nov., sp. nov., endophytic bacteria isolated from sugarcane.</title>
        <authorList>
            <person name="Pitiwittayakul N."/>
            <person name="Yukphan P."/>
            <person name="Charoenyingcharoen P."/>
            <person name="Tanasupawat S."/>
        </authorList>
    </citation>
    <scope>NUCLEOTIDE SEQUENCE [LARGE SCALE GENOMIC DNA]</scope>
    <source>
        <strain evidence="1 2">KSS8</strain>
    </source>
</reference>
<accession>A0ABT1W4Q3</accession>
<sequence length="264" mass="28896">MIEPNRSLKLGRKPARIDIRTPKLGVMLSAQLPAPPASCDHGALFSGWKLWRNGDQLGGHDQTIPGLGDCTAVSVASAIRVMTGGRGGEIELSDEQVVGIYEANGYDPTRPATDQGAVELDVLDRWCQDGYAIGRQAPDVLTAYGTVDYTHPDSVRRAIAMLGGLYIGLALPDYALVQGTDWCAQASRPPSVGGHAVFLHGYDADWLYLNSWGERKRMDWGFFRNYCDESYGLLSRDWLDTRGHSPMHESFDVVAQELQAARSA</sequence>
<evidence type="ECO:0000313" key="1">
    <source>
        <dbReference type="EMBL" id="MCQ8277858.1"/>
    </source>
</evidence>
<dbReference type="InterPro" id="IPR038765">
    <property type="entry name" value="Papain-like_cys_pep_sf"/>
</dbReference>
<dbReference type="RefSeq" id="WP_422863319.1">
    <property type="nucleotide sequence ID" value="NZ_JAMSKV010000003.1"/>
</dbReference>
<comment type="caution">
    <text evidence="1">The sequence shown here is derived from an EMBL/GenBank/DDBJ whole genome shotgun (WGS) entry which is preliminary data.</text>
</comment>
<dbReference type="SUPFAM" id="SSF54001">
    <property type="entry name" value="Cysteine proteinases"/>
    <property type="match status" value="1"/>
</dbReference>
<evidence type="ECO:0008006" key="3">
    <source>
        <dbReference type="Google" id="ProtNLM"/>
    </source>
</evidence>
<organism evidence="1 2">
    <name type="scientific">Endosaccharibacter trunci</name>
    <dbReference type="NCBI Taxonomy" id="2812733"/>
    <lineage>
        <taxon>Bacteria</taxon>
        <taxon>Pseudomonadati</taxon>
        <taxon>Pseudomonadota</taxon>
        <taxon>Alphaproteobacteria</taxon>
        <taxon>Acetobacterales</taxon>
        <taxon>Acetobacteraceae</taxon>
        <taxon>Endosaccharibacter</taxon>
    </lineage>
</organism>